<organism evidence="2">
    <name type="scientific">Pseudoalteromonas prydzensis</name>
    <dbReference type="NCBI Taxonomy" id="182141"/>
    <lineage>
        <taxon>Bacteria</taxon>
        <taxon>Pseudomonadati</taxon>
        <taxon>Pseudomonadota</taxon>
        <taxon>Gammaproteobacteria</taxon>
        <taxon>Alteromonadales</taxon>
        <taxon>Pseudoalteromonadaceae</taxon>
        <taxon>Pseudoalteromonas</taxon>
    </lineage>
</organism>
<feature type="transmembrane region" description="Helical" evidence="1">
    <location>
        <begin position="357"/>
        <end position="377"/>
    </location>
</feature>
<dbReference type="Proteomes" id="UP000886188">
    <property type="component" value="Unassembled WGS sequence"/>
</dbReference>
<dbReference type="InterPro" id="IPR005625">
    <property type="entry name" value="PepSY-ass_TM"/>
</dbReference>
<name>A0A7V1D0U4_9GAMM</name>
<feature type="transmembrane region" description="Helical" evidence="1">
    <location>
        <begin position="326"/>
        <end position="345"/>
    </location>
</feature>
<dbReference type="Pfam" id="PF03929">
    <property type="entry name" value="PepSY_TM"/>
    <property type="match status" value="1"/>
</dbReference>
<feature type="transmembrane region" description="Helical" evidence="1">
    <location>
        <begin position="183"/>
        <end position="204"/>
    </location>
</feature>
<comment type="caution">
    <text evidence="2">The sequence shown here is derived from an EMBL/GenBank/DDBJ whole genome shotgun (WGS) entry which is preliminary data.</text>
</comment>
<feature type="transmembrane region" description="Helical" evidence="1">
    <location>
        <begin position="12"/>
        <end position="33"/>
    </location>
</feature>
<reference evidence="2" key="1">
    <citation type="journal article" date="2020" name="mSystems">
        <title>Genome- and Community-Level Interaction Insights into Carbon Utilization and Element Cycling Functions of Hydrothermarchaeota in Hydrothermal Sediment.</title>
        <authorList>
            <person name="Zhou Z."/>
            <person name="Liu Y."/>
            <person name="Xu W."/>
            <person name="Pan J."/>
            <person name="Luo Z.H."/>
            <person name="Li M."/>
        </authorList>
    </citation>
    <scope>NUCLEOTIDE SEQUENCE [LARGE SCALE GENOMIC DNA]</scope>
    <source>
        <strain evidence="2">HyVt-346</strain>
    </source>
</reference>
<evidence type="ECO:0008006" key="3">
    <source>
        <dbReference type="Google" id="ProtNLM"/>
    </source>
</evidence>
<evidence type="ECO:0000256" key="1">
    <source>
        <dbReference type="SAM" id="Phobius"/>
    </source>
</evidence>
<keyword evidence="1" id="KW-0472">Membrane</keyword>
<dbReference type="AlphaFoldDB" id="A0A7V1D0U4"/>
<sequence length="404" mass="45507">MKAKQWFNLHAWAGLFVGILLLITCLSGTLATLSHEIEYLSDTQFRALTHTSSTDFVAIENTLAQRYPGGQVISIMRHQQPYLATEVSLKWQQQFLFVYVDGATGQWLGEGQWGRVSRFLRNWHMNLSMGWTGKLIVTSLAILLVILVFTSPIVYRQWWRHFLKKPRQLQTTNRSSWADWHKLLGLWSYWFIVVMAITGVWYLVEHGLQTAKIAHYVTPPATVAQLQSNAEQPLATSTMIGAAQQAFPSLLIRAIQYPTKANKPVVVLGDNNDILVRLRANKVYLDAASAQVLAVQKAADLPFLARIKDTADPLHFGNFAGLGTKLIWALFGFLMTCICMAGLYMNWLRVKRKQPSLLKWFGVIGVVSMLLIGYSLLLTVQTFSVRQAPPTVYSPVLGISQVNN</sequence>
<gene>
    <name evidence="2" type="ORF">ENH88_15275</name>
</gene>
<protein>
    <recommendedName>
        <fullName evidence="3">Peptidase</fullName>
    </recommendedName>
</protein>
<dbReference type="PANTHER" id="PTHR34219">
    <property type="entry name" value="IRON-REGULATED INNER MEMBRANE PROTEIN-RELATED"/>
    <property type="match status" value="1"/>
</dbReference>
<feature type="transmembrane region" description="Helical" evidence="1">
    <location>
        <begin position="135"/>
        <end position="155"/>
    </location>
</feature>
<proteinExistence type="predicted"/>
<dbReference type="RefSeq" id="WP_304183451.1">
    <property type="nucleotide sequence ID" value="NZ_DRGM01000162.1"/>
</dbReference>
<dbReference type="PANTHER" id="PTHR34219:SF8">
    <property type="entry name" value="PEPSY DOMAIN-CONTAINING PROTEIN"/>
    <property type="match status" value="1"/>
</dbReference>
<dbReference type="EMBL" id="DRGM01000162">
    <property type="protein sequence ID" value="HEA17770.1"/>
    <property type="molecule type" value="Genomic_DNA"/>
</dbReference>
<evidence type="ECO:0000313" key="2">
    <source>
        <dbReference type="EMBL" id="HEA17770.1"/>
    </source>
</evidence>
<accession>A0A7V1D0U4</accession>
<keyword evidence="1" id="KW-0812">Transmembrane</keyword>
<keyword evidence="1" id="KW-1133">Transmembrane helix</keyword>